<accession>A0A1I2J1G4</accession>
<gene>
    <name evidence="1" type="ORF">SAMN02799615_03790</name>
</gene>
<dbReference type="RefSeq" id="WP_035323572.1">
    <property type="nucleotide sequence ID" value="NZ_FONH01000020.1"/>
</dbReference>
<evidence type="ECO:0000313" key="1">
    <source>
        <dbReference type="EMBL" id="SFF48324.1"/>
    </source>
</evidence>
<name>A0A1I2J1G4_9GAMM</name>
<proteinExistence type="predicted"/>
<dbReference type="InterPro" id="IPR046197">
    <property type="entry name" value="DUF6229"/>
</dbReference>
<dbReference type="STRING" id="500610.SAMN02799615_03790"/>
<reference evidence="2" key="1">
    <citation type="submission" date="2016-10" db="EMBL/GenBank/DDBJ databases">
        <authorList>
            <person name="Varghese N."/>
            <person name="Submissions S."/>
        </authorList>
    </citation>
    <scope>NUCLEOTIDE SEQUENCE [LARGE SCALE GENOMIC DNA]</scope>
    <source>
        <strain evidence="2">UNC178MFTsu3.1</strain>
    </source>
</reference>
<dbReference type="Pfam" id="PF19740">
    <property type="entry name" value="DUF6229"/>
    <property type="match status" value="1"/>
</dbReference>
<protein>
    <submittedName>
        <fullName evidence="1">Uncharacterized protein</fullName>
    </submittedName>
</protein>
<evidence type="ECO:0000313" key="2">
    <source>
        <dbReference type="Proteomes" id="UP000199477"/>
    </source>
</evidence>
<dbReference type="AlphaFoldDB" id="A0A1I2J1G4"/>
<organism evidence="1 2">
    <name type="scientific">Dyella marensis</name>
    <dbReference type="NCBI Taxonomy" id="500610"/>
    <lineage>
        <taxon>Bacteria</taxon>
        <taxon>Pseudomonadati</taxon>
        <taxon>Pseudomonadota</taxon>
        <taxon>Gammaproteobacteria</taxon>
        <taxon>Lysobacterales</taxon>
        <taxon>Rhodanobacteraceae</taxon>
        <taxon>Dyella</taxon>
    </lineage>
</organism>
<sequence>MQIDHIVEGWLKGSDNVDGYANPAGSLYTEGQVATIAAVTSPEIALDTRCSGCTASRPGYCC</sequence>
<dbReference type="EMBL" id="FONH01000020">
    <property type="protein sequence ID" value="SFF48324.1"/>
    <property type="molecule type" value="Genomic_DNA"/>
</dbReference>
<dbReference type="Proteomes" id="UP000199477">
    <property type="component" value="Unassembled WGS sequence"/>
</dbReference>
<keyword evidence="2" id="KW-1185">Reference proteome</keyword>